<feature type="region of interest" description="Disordered" evidence="7">
    <location>
        <begin position="237"/>
        <end position="275"/>
    </location>
</feature>
<evidence type="ECO:0000256" key="5">
    <source>
        <dbReference type="ARBA" id="ARBA00023242"/>
    </source>
</evidence>
<dbReference type="SMART" id="SM00401">
    <property type="entry name" value="ZnF_GATA"/>
    <property type="match status" value="2"/>
</dbReference>
<reference evidence="9" key="1">
    <citation type="submission" date="2023-11" db="EMBL/GenBank/DDBJ databases">
        <authorList>
            <person name="De Vega J J."/>
            <person name="De Vega J J."/>
        </authorList>
    </citation>
    <scope>NUCLEOTIDE SEQUENCE</scope>
</reference>
<evidence type="ECO:0000256" key="7">
    <source>
        <dbReference type="SAM" id="MobiDB-lite"/>
    </source>
</evidence>
<dbReference type="AlphaFoldDB" id="A0AAD2H6L1"/>
<feature type="compositionally biased region" description="Basic residues" evidence="7">
    <location>
        <begin position="77"/>
        <end position="86"/>
    </location>
</feature>
<dbReference type="GO" id="GO:0000122">
    <property type="term" value="P:negative regulation of transcription by RNA polymerase II"/>
    <property type="evidence" value="ECO:0007669"/>
    <property type="project" value="TreeGrafter"/>
</dbReference>
<feature type="domain" description="GATA-type" evidence="8">
    <location>
        <begin position="309"/>
        <end position="352"/>
    </location>
</feature>
<dbReference type="PANTHER" id="PTHR10071">
    <property type="entry name" value="TRANSCRIPTION FACTOR GATA FAMILY MEMBER"/>
    <property type="match status" value="1"/>
</dbReference>
<evidence type="ECO:0000256" key="4">
    <source>
        <dbReference type="ARBA" id="ARBA00022833"/>
    </source>
</evidence>
<keyword evidence="5" id="KW-0539">Nucleus</keyword>
<dbReference type="Proteomes" id="UP001295794">
    <property type="component" value="Unassembled WGS sequence"/>
</dbReference>
<dbReference type="EMBL" id="CAVNYO010000138">
    <property type="protein sequence ID" value="CAK5269030.1"/>
    <property type="molecule type" value="Genomic_DNA"/>
</dbReference>
<name>A0AAD2H6L1_9AGAR</name>
<dbReference type="GO" id="GO:0005634">
    <property type="term" value="C:nucleus"/>
    <property type="evidence" value="ECO:0007669"/>
    <property type="project" value="UniProtKB-SubCell"/>
</dbReference>
<evidence type="ECO:0000256" key="1">
    <source>
        <dbReference type="ARBA" id="ARBA00004123"/>
    </source>
</evidence>
<dbReference type="Gene3D" id="3.30.50.10">
    <property type="entry name" value="Erythroid Transcription Factor GATA-1, subunit A"/>
    <property type="match status" value="2"/>
</dbReference>
<feature type="compositionally biased region" description="Basic residues" evidence="7">
    <location>
        <begin position="419"/>
        <end position="438"/>
    </location>
</feature>
<dbReference type="PROSITE" id="PS00344">
    <property type="entry name" value="GATA_ZN_FINGER_1"/>
    <property type="match status" value="1"/>
</dbReference>
<evidence type="ECO:0000259" key="8">
    <source>
        <dbReference type="PROSITE" id="PS50114"/>
    </source>
</evidence>
<feature type="compositionally biased region" description="Basic residues" evidence="7">
    <location>
        <begin position="199"/>
        <end position="208"/>
    </location>
</feature>
<evidence type="ECO:0000313" key="9">
    <source>
        <dbReference type="EMBL" id="CAK5269030.1"/>
    </source>
</evidence>
<dbReference type="InterPro" id="IPR000679">
    <property type="entry name" value="Znf_GATA"/>
</dbReference>
<protein>
    <recommendedName>
        <fullName evidence="8">GATA-type domain-containing protein</fullName>
    </recommendedName>
</protein>
<dbReference type="GO" id="GO:0000978">
    <property type="term" value="F:RNA polymerase II cis-regulatory region sequence-specific DNA binding"/>
    <property type="evidence" value="ECO:0007669"/>
    <property type="project" value="TreeGrafter"/>
</dbReference>
<dbReference type="GO" id="GO:0000981">
    <property type="term" value="F:DNA-binding transcription factor activity, RNA polymerase II-specific"/>
    <property type="evidence" value="ECO:0007669"/>
    <property type="project" value="TreeGrafter"/>
</dbReference>
<dbReference type="CDD" id="cd00202">
    <property type="entry name" value="ZnF_GATA"/>
    <property type="match status" value="2"/>
</dbReference>
<keyword evidence="3 6" id="KW-0863">Zinc-finger</keyword>
<organism evidence="9 10">
    <name type="scientific">Mycena citricolor</name>
    <dbReference type="NCBI Taxonomy" id="2018698"/>
    <lineage>
        <taxon>Eukaryota</taxon>
        <taxon>Fungi</taxon>
        <taxon>Dikarya</taxon>
        <taxon>Basidiomycota</taxon>
        <taxon>Agaricomycotina</taxon>
        <taxon>Agaricomycetes</taxon>
        <taxon>Agaricomycetidae</taxon>
        <taxon>Agaricales</taxon>
        <taxon>Marasmiineae</taxon>
        <taxon>Mycenaceae</taxon>
        <taxon>Mycena</taxon>
    </lineage>
</organism>
<evidence type="ECO:0000256" key="2">
    <source>
        <dbReference type="ARBA" id="ARBA00022723"/>
    </source>
</evidence>
<feature type="compositionally biased region" description="Low complexity" evidence="7">
    <location>
        <begin position="237"/>
        <end position="257"/>
    </location>
</feature>
<feature type="region of interest" description="Disordered" evidence="7">
    <location>
        <begin position="416"/>
        <end position="438"/>
    </location>
</feature>
<dbReference type="GO" id="GO:0045944">
    <property type="term" value="P:positive regulation of transcription by RNA polymerase II"/>
    <property type="evidence" value="ECO:0007669"/>
    <property type="project" value="TreeGrafter"/>
</dbReference>
<keyword evidence="2" id="KW-0479">Metal-binding</keyword>
<feature type="region of interest" description="Disordered" evidence="7">
    <location>
        <begin position="168"/>
        <end position="218"/>
    </location>
</feature>
<proteinExistence type="predicted"/>
<dbReference type="InterPro" id="IPR013088">
    <property type="entry name" value="Znf_NHR/GATA"/>
</dbReference>
<dbReference type="PROSITE" id="PS50114">
    <property type="entry name" value="GATA_ZN_FINGER_2"/>
    <property type="match status" value="2"/>
</dbReference>
<feature type="region of interest" description="Disordered" evidence="7">
    <location>
        <begin position="64"/>
        <end position="152"/>
    </location>
</feature>
<evidence type="ECO:0000256" key="6">
    <source>
        <dbReference type="PROSITE-ProRule" id="PRU00094"/>
    </source>
</evidence>
<evidence type="ECO:0000313" key="10">
    <source>
        <dbReference type="Proteomes" id="UP001295794"/>
    </source>
</evidence>
<feature type="region of interest" description="Disordered" evidence="7">
    <location>
        <begin position="291"/>
        <end position="311"/>
    </location>
</feature>
<evidence type="ECO:0000256" key="3">
    <source>
        <dbReference type="ARBA" id="ARBA00022771"/>
    </source>
</evidence>
<dbReference type="InterPro" id="IPR039355">
    <property type="entry name" value="Transcription_factor_GATA"/>
</dbReference>
<comment type="caution">
    <text evidence="9">The sequence shown here is derived from an EMBL/GenBank/DDBJ whole genome shotgun (WGS) entry which is preliminary data.</text>
</comment>
<dbReference type="Pfam" id="PF00320">
    <property type="entry name" value="GATA"/>
    <property type="match status" value="2"/>
</dbReference>
<keyword evidence="4" id="KW-0862">Zinc</keyword>
<dbReference type="PRINTS" id="PR00619">
    <property type="entry name" value="GATAZNFINGER"/>
</dbReference>
<dbReference type="GO" id="GO:0008270">
    <property type="term" value="F:zinc ion binding"/>
    <property type="evidence" value="ECO:0007669"/>
    <property type="project" value="UniProtKB-KW"/>
</dbReference>
<dbReference type="PANTHER" id="PTHR10071:SF281">
    <property type="entry name" value="BOX A-BINDING FACTOR-RELATED"/>
    <property type="match status" value="1"/>
</dbReference>
<dbReference type="SUPFAM" id="SSF57716">
    <property type="entry name" value="Glucocorticoid receptor-like (DNA-binding domain)"/>
    <property type="match status" value="2"/>
</dbReference>
<accession>A0AAD2H6L1</accession>
<keyword evidence="10" id="KW-1185">Reference proteome</keyword>
<feature type="compositionally biased region" description="Pro residues" evidence="7">
    <location>
        <begin position="258"/>
        <end position="273"/>
    </location>
</feature>
<feature type="domain" description="GATA-type" evidence="8">
    <location>
        <begin position="375"/>
        <end position="428"/>
    </location>
</feature>
<gene>
    <name evidence="9" type="ORF">MYCIT1_LOCUS12454</name>
</gene>
<comment type="subcellular location">
    <subcellularLocation>
        <location evidence="1">Nucleus</location>
    </subcellularLocation>
</comment>
<sequence length="438" mass="47709">MPMPPHHSMLFSTMLNQPHEDGSNTVDVMSPLLKLKPDPYWGEDLVRPLSREYPYATSASGMYRPGSAAPLSDIGPHHQHQHHHQHPSSAMRMSHSRLGPPTPSPMPAFHAQLHRDHSASPISPAPTPTLDLSGLIPMYPEPPSPHLGSRVGHLTDISYDQDAWATPAGLPPAHAHGHYAPPPSYRQKPTLWSADPVQHHHQHQHSHSHMGGWSGPSSAASMGSQFGAYDAYSPSSPYSSSASSGASSPGGSYLLPRLPSPPESKPYPLPSPILPHRSAQTLVGAATPVATSAGAMPGSSSSSNPSPNPNPKKSCFHCHATSTPLWRREPSTQRTLCNACGLYLQQRNKLRPQELIDADRDTDEDDELAKIPDAEYTGPKCSHCGTRRTSVWRRNKEGAQVCNACGVYARLRGKERPLSLKRNKIKPRTKHTHNTQSR</sequence>